<keyword evidence="4" id="KW-0949">S-adenosyl-L-methionine</keyword>
<feature type="binding site" evidence="4">
    <location>
        <position position="291"/>
    </location>
    <ligand>
        <name>S-adenosyl-L-methionine</name>
        <dbReference type="ChEBI" id="CHEBI:59789"/>
    </ligand>
</feature>
<sequence>MDKVELNSLTLQKLREYMVSIGEKSFRGNQIFSYFHKNFGTSISEANILPRALRDKLKDCVKVNNIKIFKRFDSKIDNTKKYLYLLEDENIIESVLMEYNHGISICVSTQVGCKMGCSFCASTKEGLIRNLTPAEMVNQIYMMEKDTKKSISNIVLMGSGEPLDNYDNTMKFINIIHDKEGHNISLRNITLSTCGVVPRIYDLAKEGMPITLSISLHSPFDEDRKKIMPIATKYSIDELMEACKYYGEVTKRRITFEYTLIENVNDREEDIKELLKILRGVNCHINLIPLNPIKEFNEGRPEMVNIQRFQRELAKHNIAVTIRREMGGDISASCGQLRRRYSKSSDLSTFQ</sequence>
<keyword evidence="1 4" id="KW-0698">rRNA processing</keyword>
<feature type="active site" description="S-methylcysteine intermediate" evidence="4">
    <location>
        <position position="334"/>
    </location>
</feature>
<dbReference type="HAMAP" id="MF_01849">
    <property type="entry name" value="RNA_methyltr_RlmN"/>
    <property type="match status" value="1"/>
</dbReference>
<keyword evidence="4" id="KW-0408">Iron</keyword>
<comment type="miscellaneous">
    <text evidence="4">Reaction proceeds by a ping-pong mechanism involving intermediate methylation of a conserved cysteine residue.</text>
</comment>
<dbReference type="InterPro" id="IPR040072">
    <property type="entry name" value="Methyltransferase_A"/>
</dbReference>
<comment type="catalytic activity">
    <reaction evidence="4">
        <text>adenosine(2503) in 23S rRNA + 2 reduced [2Fe-2S]-[ferredoxin] + 2 S-adenosyl-L-methionine = 2-methyladenosine(2503) in 23S rRNA + 5'-deoxyadenosine + L-methionine + 2 oxidized [2Fe-2S]-[ferredoxin] + S-adenosyl-L-homocysteine</text>
        <dbReference type="Rhea" id="RHEA:42916"/>
        <dbReference type="Rhea" id="RHEA-COMP:10000"/>
        <dbReference type="Rhea" id="RHEA-COMP:10001"/>
        <dbReference type="Rhea" id="RHEA-COMP:10152"/>
        <dbReference type="Rhea" id="RHEA-COMP:10282"/>
        <dbReference type="ChEBI" id="CHEBI:17319"/>
        <dbReference type="ChEBI" id="CHEBI:33737"/>
        <dbReference type="ChEBI" id="CHEBI:33738"/>
        <dbReference type="ChEBI" id="CHEBI:57844"/>
        <dbReference type="ChEBI" id="CHEBI:57856"/>
        <dbReference type="ChEBI" id="CHEBI:59789"/>
        <dbReference type="ChEBI" id="CHEBI:74411"/>
        <dbReference type="ChEBI" id="CHEBI:74497"/>
        <dbReference type="EC" id="2.1.1.192"/>
    </reaction>
</comment>
<evidence type="ECO:0000313" key="6">
    <source>
        <dbReference type="EMBL" id="MBU5437761.1"/>
    </source>
</evidence>
<dbReference type="EC" id="2.1.1.192" evidence="4"/>
<feature type="domain" description="Radical SAM core" evidence="5">
    <location>
        <begin position="99"/>
        <end position="329"/>
    </location>
</feature>
<feature type="active site" description="Proton acceptor" evidence="4">
    <location>
        <position position="93"/>
    </location>
</feature>
<keyword evidence="7" id="KW-1185">Reference proteome</keyword>
<name>A0ABS6E4D1_9FIRM</name>
<dbReference type="PROSITE" id="PS51918">
    <property type="entry name" value="RADICAL_SAM"/>
    <property type="match status" value="1"/>
</dbReference>
<dbReference type="InterPro" id="IPR007197">
    <property type="entry name" value="rSAM"/>
</dbReference>
<dbReference type="InterPro" id="IPR048641">
    <property type="entry name" value="RlmN_N"/>
</dbReference>
<dbReference type="InterPro" id="IPR004383">
    <property type="entry name" value="rRNA_lsu_MTrfase_RlmN/Cfr"/>
</dbReference>
<accession>A0ABS6E4D1</accession>
<comment type="subcellular location">
    <subcellularLocation>
        <location evidence="4">Cytoplasm</location>
    </subcellularLocation>
</comment>
<protein>
    <recommendedName>
        <fullName evidence="4">Probable dual-specificity RNA methyltransferase RlmN</fullName>
        <ecNumber evidence="4">2.1.1.192</ecNumber>
    </recommendedName>
    <alternativeName>
        <fullName evidence="4">23S rRNA (adenine(2503)-C(2))-methyltransferase</fullName>
    </alternativeName>
    <alternativeName>
        <fullName evidence="4">23S rRNA m2A2503 methyltransferase</fullName>
    </alternativeName>
    <alternativeName>
        <fullName evidence="4">Ribosomal RNA large subunit methyltransferase N</fullName>
    </alternativeName>
    <alternativeName>
        <fullName evidence="4">tRNA (adenine(37)-C(2))-methyltransferase</fullName>
    </alternativeName>
    <alternativeName>
        <fullName evidence="4">tRNA m2A37 methyltransferase</fullName>
    </alternativeName>
</protein>
<comment type="catalytic activity">
    <reaction evidence="4">
        <text>adenosine(37) in tRNA + 2 reduced [2Fe-2S]-[ferredoxin] + 2 S-adenosyl-L-methionine = 2-methyladenosine(37) in tRNA + 5'-deoxyadenosine + L-methionine + 2 oxidized [2Fe-2S]-[ferredoxin] + S-adenosyl-L-homocysteine</text>
        <dbReference type="Rhea" id="RHEA:43332"/>
        <dbReference type="Rhea" id="RHEA-COMP:10000"/>
        <dbReference type="Rhea" id="RHEA-COMP:10001"/>
        <dbReference type="Rhea" id="RHEA-COMP:10162"/>
        <dbReference type="Rhea" id="RHEA-COMP:10485"/>
        <dbReference type="ChEBI" id="CHEBI:17319"/>
        <dbReference type="ChEBI" id="CHEBI:33737"/>
        <dbReference type="ChEBI" id="CHEBI:33738"/>
        <dbReference type="ChEBI" id="CHEBI:57844"/>
        <dbReference type="ChEBI" id="CHEBI:57856"/>
        <dbReference type="ChEBI" id="CHEBI:59789"/>
        <dbReference type="ChEBI" id="CHEBI:74411"/>
        <dbReference type="ChEBI" id="CHEBI:74497"/>
        <dbReference type="EC" id="2.1.1.192"/>
    </reaction>
</comment>
<keyword evidence="4" id="KW-0963">Cytoplasm</keyword>
<dbReference type="SFLD" id="SFLDF00275">
    <property type="entry name" value="adenosine_C2_methyltransferase"/>
    <property type="match status" value="1"/>
</dbReference>
<dbReference type="RefSeq" id="WP_216518160.1">
    <property type="nucleotide sequence ID" value="NZ_JAHLPM010000004.1"/>
</dbReference>
<dbReference type="CDD" id="cd01335">
    <property type="entry name" value="Radical_SAM"/>
    <property type="match status" value="1"/>
</dbReference>
<dbReference type="Proteomes" id="UP000749471">
    <property type="component" value="Unassembled WGS sequence"/>
</dbReference>
<comment type="function">
    <text evidence="4">Specifically methylates position 2 of adenine 2503 in 23S rRNA and position 2 of adenine 37 in tRNAs.</text>
</comment>
<dbReference type="NCBIfam" id="TIGR00048">
    <property type="entry name" value="rRNA_mod_RlmN"/>
    <property type="match status" value="1"/>
</dbReference>
<comment type="caution">
    <text evidence="6">The sequence shown here is derived from an EMBL/GenBank/DDBJ whole genome shotgun (WGS) entry which is preliminary data.</text>
</comment>
<feature type="binding site" evidence="4">
    <location>
        <position position="120"/>
    </location>
    <ligand>
        <name>[4Fe-4S] cluster</name>
        <dbReference type="ChEBI" id="CHEBI:49883"/>
        <note>4Fe-4S-S-AdoMet</note>
    </ligand>
</feature>
<evidence type="ECO:0000313" key="7">
    <source>
        <dbReference type="Proteomes" id="UP000749471"/>
    </source>
</evidence>
<feature type="binding site" evidence="4">
    <location>
        <position position="117"/>
    </location>
    <ligand>
        <name>[4Fe-4S] cluster</name>
        <dbReference type="ChEBI" id="CHEBI:49883"/>
        <note>4Fe-4S-S-AdoMet</note>
    </ligand>
</feature>
<evidence type="ECO:0000256" key="4">
    <source>
        <dbReference type="HAMAP-Rule" id="MF_01849"/>
    </source>
</evidence>
<evidence type="ECO:0000259" key="5">
    <source>
        <dbReference type="PROSITE" id="PS51918"/>
    </source>
</evidence>
<proteinExistence type="inferred from homology"/>
<dbReference type="InterPro" id="IPR006638">
    <property type="entry name" value="Elp3/MiaA/NifB-like_rSAM"/>
</dbReference>
<organism evidence="6 7">
    <name type="scientific">Tissierella simiarum</name>
    <dbReference type="NCBI Taxonomy" id="2841534"/>
    <lineage>
        <taxon>Bacteria</taxon>
        <taxon>Bacillati</taxon>
        <taxon>Bacillota</taxon>
        <taxon>Tissierellia</taxon>
        <taxon>Tissierellales</taxon>
        <taxon>Tissierellaceae</taxon>
        <taxon>Tissierella</taxon>
    </lineage>
</organism>
<dbReference type="PANTHER" id="PTHR30544">
    <property type="entry name" value="23S RRNA METHYLTRANSFERASE"/>
    <property type="match status" value="1"/>
</dbReference>
<reference evidence="6 7" key="1">
    <citation type="submission" date="2021-06" db="EMBL/GenBank/DDBJ databases">
        <authorList>
            <person name="Sun Q."/>
            <person name="Li D."/>
        </authorList>
    </citation>
    <scope>NUCLEOTIDE SEQUENCE [LARGE SCALE GENOMIC DNA]</scope>
    <source>
        <strain evidence="6 7">MSJ-40</strain>
    </source>
</reference>
<keyword evidence="4" id="KW-0479">Metal-binding</keyword>
<feature type="binding site" evidence="4">
    <location>
        <begin position="160"/>
        <end position="161"/>
    </location>
    <ligand>
        <name>S-adenosyl-L-methionine</name>
        <dbReference type="ChEBI" id="CHEBI:59789"/>
    </ligand>
</feature>
<dbReference type="PIRSF" id="PIRSF006004">
    <property type="entry name" value="CHP00048"/>
    <property type="match status" value="1"/>
</dbReference>
<dbReference type="PANTHER" id="PTHR30544:SF5">
    <property type="entry name" value="RADICAL SAM CORE DOMAIN-CONTAINING PROTEIN"/>
    <property type="match status" value="1"/>
</dbReference>
<feature type="binding site" evidence="4">
    <location>
        <position position="113"/>
    </location>
    <ligand>
        <name>[4Fe-4S] cluster</name>
        <dbReference type="ChEBI" id="CHEBI:49883"/>
        <note>4Fe-4S-S-AdoMet</note>
    </ligand>
</feature>
<dbReference type="SFLD" id="SFLDS00029">
    <property type="entry name" value="Radical_SAM"/>
    <property type="match status" value="1"/>
</dbReference>
<comment type="similarity">
    <text evidence="4">Belongs to the radical SAM superfamily. RlmN family.</text>
</comment>
<comment type="cofactor">
    <cofactor evidence="4">
        <name>[4Fe-4S] cluster</name>
        <dbReference type="ChEBI" id="CHEBI:49883"/>
    </cofactor>
    <text evidence="4">Binds 1 [4Fe-4S] cluster. The cluster is coordinated with 3 cysteines and an exchangeable S-adenosyl-L-methionine.</text>
</comment>
<keyword evidence="2 4" id="KW-0819">tRNA processing</keyword>
<evidence type="ECO:0000256" key="3">
    <source>
        <dbReference type="ARBA" id="ARBA00023157"/>
    </source>
</evidence>
<dbReference type="Pfam" id="PF21016">
    <property type="entry name" value="RlmN_N"/>
    <property type="match status" value="1"/>
</dbReference>
<feature type="binding site" evidence="4">
    <location>
        <position position="192"/>
    </location>
    <ligand>
        <name>S-adenosyl-L-methionine</name>
        <dbReference type="ChEBI" id="CHEBI:59789"/>
    </ligand>
</feature>
<gene>
    <name evidence="4 6" type="primary">rlmN</name>
    <name evidence="6" type="ORF">KQI42_07065</name>
</gene>
<evidence type="ECO:0000256" key="2">
    <source>
        <dbReference type="ARBA" id="ARBA00022694"/>
    </source>
</evidence>
<keyword evidence="4" id="KW-0411">Iron-sulfur</keyword>
<dbReference type="EMBL" id="JAHLPM010000004">
    <property type="protein sequence ID" value="MBU5437761.1"/>
    <property type="molecule type" value="Genomic_DNA"/>
</dbReference>
<keyword evidence="4" id="KW-0489">Methyltransferase</keyword>
<dbReference type="InterPro" id="IPR027492">
    <property type="entry name" value="RNA_MTrfase_RlmN"/>
</dbReference>
<keyword evidence="4" id="KW-0004">4Fe-4S</keyword>
<dbReference type="SFLD" id="SFLDG01062">
    <property type="entry name" value="methyltransferase_(Class_A)"/>
    <property type="match status" value="1"/>
</dbReference>
<keyword evidence="3 4" id="KW-1015">Disulfide bond</keyword>
<keyword evidence="4" id="KW-0808">Transferase</keyword>
<feature type="binding site" evidence="4">
    <location>
        <begin position="215"/>
        <end position="217"/>
    </location>
    <ligand>
        <name>S-adenosyl-L-methionine</name>
        <dbReference type="ChEBI" id="CHEBI:59789"/>
    </ligand>
</feature>
<comment type="caution">
    <text evidence="4">Lacks conserved residue(s) required for the propagation of feature annotation.</text>
</comment>
<evidence type="ECO:0000256" key="1">
    <source>
        <dbReference type="ARBA" id="ARBA00022552"/>
    </source>
</evidence>
<dbReference type="SMART" id="SM00729">
    <property type="entry name" value="Elp3"/>
    <property type="match status" value="1"/>
</dbReference>
<dbReference type="Pfam" id="PF04055">
    <property type="entry name" value="Radical_SAM"/>
    <property type="match status" value="1"/>
</dbReference>